<protein>
    <recommendedName>
        <fullName evidence="3">Dihydropyrimidinase</fullName>
    </recommendedName>
</protein>
<name>A0A0W1JJD1_DESHA</name>
<dbReference type="GO" id="GO:0016810">
    <property type="term" value="F:hydrolase activity, acting on carbon-nitrogen (but not peptide) bonds"/>
    <property type="evidence" value="ECO:0007669"/>
    <property type="project" value="InterPro"/>
</dbReference>
<dbReference type="Gene3D" id="2.30.40.10">
    <property type="entry name" value="Urease, subunit C, domain 1"/>
    <property type="match status" value="1"/>
</dbReference>
<proteinExistence type="predicted"/>
<accession>A0A0W1JJD1</accession>
<dbReference type="AlphaFoldDB" id="A0A0W1JJD1"/>
<gene>
    <name evidence="1" type="ORF">AT727_21255</name>
</gene>
<sequence>MKTLIKNGTIITASEEQQQASDYTPYEGLRMKGGVAKVLLRGEVIVDAGKYVGKPGDGKFIARQTLRSQNGKV</sequence>
<evidence type="ECO:0008006" key="3">
    <source>
        <dbReference type="Google" id="ProtNLM"/>
    </source>
</evidence>
<organism evidence="1 2">
    <name type="scientific">Desulfitobacterium hafniense</name>
    <name type="common">Desulfitobacterium frappieri</name>
    <dbReference type="NCBI Taxonomy" id="49338"/>
    <lineage>
        <taxon>Bacteria</taxon>
        <taxon>Bacillati</taxon>
        <taxon>Bacillota</taxon>
        <taxon>Clostridia</taxon>
        <taxon>Eubacteriales</taxon>
        <taxon>Desulfitobacteriaceae</taxon>
        <taxon>Desulfitobacterium</taxon>
    </lineage>
</organism>
<dbReference type="RefSeq" id="WP_005810395.1">
    <property type="nucleotide sequence ID" value="NZ_CABKQQ010000025.1"/>
</dbReference>
<dbReference type="EMBL" id="LOCK01000021">
    <property type="protein sequence ID" value="KTE91648.1"/>
    <property type="molecule type" value="Genomic_DNA"/>
</dbReference>
<dbReference type="InterPro" id="IPR011059">
    <property type="entry name" value="Metal-dep_hydrolase_composite"/>
</dbReference>
<reference evidence="1 2" key="1">
    <citation type="submission" date="2015-12" db="EMBL/GenBank/DDBJ databases">
        <title>Draft Genome Sequence of Desulfitobacterium hafniense Strain DH, a Sulfate-reducing Bacterium Isolated from Paddy Soils.</title>
        <authorList>
            <person name="Bao P."/>
            <person name="Zhang X."/>
            <person name="Li G."/>
        </authorList>
    </citation>
    <scope>NUCLEOTIDE SEQUENCE [LARGE SCALE GENOMIC DNA]</scope>
    <source>
        <strain evidence="1 2">DH</strain>
    </source>
</reference>
<dbReference type="SUPFAM" id="SSF51338">
    <property type="entry name" value="Composite domain of metallo-dependent hydrolases"/>
    <property type="match status" value="1"/>
</dbReference>
<dbReference type="OrthoDB" id="9765462at2"/>
<evidence type="ECO:0000313" key="2">
    <source>
        <dbReference type="Proteomes" id="UP000054623"/>
    </source>
</evidence>
<evidence type="ECO:0000313" key="1">
    <source>
        <dbReference type="EMBL" id="KTE91648.1"/>
    </source>
</evidence>
<dbReference type="Gene3D" id="3.20.20.140">
    <property type="entry name" value="Metal-dependent hydrolases"/>
    <property type="match status" value="1"/>
</dbReference>
<dbReference type="Proteomes" id="UP000054623">
    <property type="component" value="Unassembled WGS sequence"/>
</dbReference>
<comment type="caution">
    <text evidence="1">The sequence shown here is derived from an EMBL/GenBank/DDBJ whole genome shotgun (WGS) entry which is preliminary data.</text>
</comment>